<protein>
    <submittedName>
        <fullName evidence="1">Uncharacterized protein</fullName>
    </submittedName>
</protein>
<evidence type="ECO:0000313" key="2">
    <source>
        <dbReference type="Proteomes" id="UP000241238"/>
    </source>
</evidence>
<gene>
    <name evidence="1" type="ORF">C4N18_10830</name>
</gene>
<dbReference type="Proteomes" id="UP000241238">
    <property type="component" value="Chromosome"/>
</dbReference>
<name>A0ABN5JHV0_FUSVA</name>
<dbReference type="GeneID" id="77468487"/>
<reference evidence="2" key="1">
    <citation type="journal article" date="2018" name="MSphere">
        <title>Fusobacterium Genomics Using MinION and Illumina Sequencing Enables Genome Completion and Correction.</title>
        <authorList>
            <person name="Todd S.M."/>
            <person name="Settlage R.E."/>
            <person name="Lahmers K.K."/>
            <person name="Slade D.J."/>
        </authorList>
    </citation>
    <scope>NUCLEOTIDE SEQUENCE [LARGE SCALE GENOMIC DNA]</scope>
    <source>
        <strain evidence="2">ATCC 27725</strain>
    </source>
</reference>
<proteinExistence type="predicted"/>
<organism evidence="1 2">
    <name type="scientific">Fusobacterium varium ATCC 27725</name>
    <dbReference type="NCBI Taxonomy" id="469618"/>
    <lineage>
        <taxon>Bacteria</taxon>
        <taxon>Fusobacteriati</taxon>
        <taxon>Fusobacteriota</taxon>
        <taxon>Fusobacteriia</taxon>
        <taxon>Fusobacteriales</taxon>
        <taxon>Fusobacteriaceae</taxon>
        <taxon>Fusobacterium</taxon>
    </lineage>
</organism>
<evidence type="ECO:0000313" key="1">
    <source>
        <dbReference type="EMBL" id="AVQ31680.1"/>
    </source>
</evidence>
<dbReference type="EMBL" id="CP028103">
    <property type="protein sequence ID" value="AVQ31680.1"/>
    <property type="molecule type" value="Genomic_DNA"/>
</dbReference>
<accession>A0ABN5JHV0</accession>
<keyword evidence="2" id="KW-1185">Reference proteome</keyword>
<dbReference type="RefSeq" id="WP_005948017.1">
    <property type="nucleotide sequence ID" value="NZ_CP028103.1"/>
</dbReference>
<sequence length="74" mass="8540">MKKDLKKGFDIGELAKAVENGEHFKKVDRKVEFVYSGKELPVVQKTVSYVVSDEFIEENLEKLLKLNIIRGDQK</sequence>